<gene>
    <name evidence="8" type="primary">inlA</name>
    <name evidence="8" type="ORF">CILFYP54_00621</name>
</gene>
<name>A0A6N3BLI7_9ACTN</name>
<sequence>MRKWSKAPRILSLLAVMIAAAVGFAPAAHAAEGDVMIGDSAYASVPEAVKAIVDKKEPQGSTIKLTKDLTGPGVQVAGGQEFTFDLDGHTYTVTDPMVGSTGTETNAFQLLMGSNLTFQNGVITTESASGKILIQNYSNLKLEGVTLKGGPSTEYTLSNNNGNVTIGARTNIYAGGAGPKAAFDVCRFAGYESVVVTVEKGAGEIAGVIETSVFGAATGKGPFGLNINGGNLSNATLVCDGESAGTIKVVKDPSVALAAPDGHEWVGGTLVKPSEKAVAAVVKPSGDVVTFAKLADALAAADGATVQLLTDVTESVVIPAGKVATLDLAGHKITNVAGKHTITNKGELTVVDSASGGVVDNVSHGRAALVTEEGSVTVLSGGTFKRSAEAGTLKPNSGNGNSYYTVLNRGDLTLKAGSRVELLLADGKTAGFSSVVDNGWYSGKPEKDGYVAKLTVDGGVIEGGKYIKNDSYGVMVIKSGEVKNGANAAILNWNDLTITGGTIDPSDGAKGSVFNLMGAKGFEDGKVVVSGGTFVSTGDQQVIFTDSKENTSNDVQVSGGTYEGAIPNEDYIVPGSGLNKNPDGSFGVHKHALVEVAEVPATCDKDGAKTHWKCEVCGDLYLDEGMKTPVTDPNTLVIAKRGHKATHVPAKPATVEAEGVVEHWYCAVCNTYFADAKLTKTMTKAETILAKLPKEFTVTFESGAGKPVAVVVKDGALLEEPAAPTLKGWKFLGWFKVKNADGTVDEKWDFAKDAVTADTTLYGGWVKDEHAKPAAKPTNKLPKTGDASMLPMIAAGISGVAALAAASKRRKH</sequence>
<dbReference type="EMBL" id="CACRTN010000015">
    <property type="protein sequence ID" value="VYU04822.1"/>
    <property type="molecule type" value="Genomic_DNA"/>
</dbReference>
<dbReference type="GO" id="GO:0030313">
    <property type="term" value="C:cell envelope"/>
    <property type="evidence" value="ECO:0007669"/>
    <property type="project" value="UniProtKB-SubCell"/>
</dbReference>
<protein>
    <submittedName>
        <fullName evidence="8">Internalin-A</fullName>
    </submittedName>
</protein>
<keyword evidence="2" id="KW-0134">Cell wall</keyword>
<proteinExistence type="predicted"/>
<keyword evidence="5" id="KW-0572">Peptidoglycan-anchor</keyword>
<dbReference type="Gene3D" id="2.60.40.4270">
    <property type="entry name" value="Listeria-Bacteroides repeat domain"/>
    <property type="match status" value="1"/>
</dbReference>
<accession>A0A6N3BLI7</accession>
<evidence type="ECO:0000256" key="4">
    <source>
        <dbReference type="ARBA" id="ARBA00022729"/>
    </source>
</evidence>
<evidence type="ECO:0000256" key="2">
    <source>
        <dbReference type="ARBA" id="ARBA00022512"/>
    </source>
</evidence>
<evidence type="ECO:0000256" key="6">
    <source>
        <dbReference type="SAM" id="SignalP"/>
    </source>
</evidence>
<evidence type="ECO:0000313" key="8">
    <source>
        <dbReference type="EMBL" id="VYU04822.1"/>
    </source>
</evidence>
<dbReference type="InterPro" id="IPR042229">
    <property type="entry name" value="Listeria/Bacterioides_rpt_sf"/>
</dbReference>
<comment type="subcellular location">
    <subcellularLocation>
        <location evidence="1">Cell envelope</location>
    </subcellularLocation>
</comment>
<feature type="signal peptide" evidence="6">
    <location>
        <begin position="1"/>
        <end position="30"/>
    </location>
</feature>
<keyword evidence="3" id="KW-0964">Secreted</keyword>
<evidence type="ECO:0000259" key="7">
    <source>
        <dbReference type="PROSITE" id="PS50847"/>
    </source>
</evidence>
<evidence type="ECO:0000256" key="5">
    <source>
        <dbReference type="ARBA" id="ARBA00023088"/>
    </source>
</evidence>
<evidence type="ECO:0000256" key="3">
    <source>
        <dbReference type="ARBA" id="ARBA00022525"/>
    </source>
</evidence>
<dbReference type="InterPro" id="IPR019931">
    <property type="entry name" value="LPXTG_anchor"/>
</dbReference>
<dbReference type="Pfam" id="PF09479">
    <property type="entry name" value="Flg_new"/>
    <property type="match status" value="1"/>
</dbReference>
<dbReference type="NCBIfam" id="TIGR01167">
    <property type="entry name" value="LPXTG_anchor"/>
    <property type="match status" value="1"/>
</dbReference>
<dbReference type="RefSeq" id="WP_156848819.1">
    <property type="nucleotide sequence ID" value="NZ_CACRTN010000015.1"/>
</dbReference>
<evidence type="ECO:0000256" key="1">
    <source>
        <dbReference type="ARBA" id="ARBA00004196"/>
    </source>
</evidence>
<organism evidence="8">
    <name type="scientific">Collinsella intestinalis</name>
    <dbReference type="NCBI Taxonomy" id="147207"/>
    <lineage>
        <taxon>Bacteria</taxon>
        <taxon>Bacillati</taxon>
        <taxon>Actinomycetota</taxon>
        <taxon>Coriobacteriia</taxon>
        <taxon>Coriobacteriales</taxon>
        <taxon>Coriobacteriaceae</taxon>
        <taxon>Collinsella</taxon>
    </lineage>
</organism>
<dbReference type="PROSITE" id="PS50847">
    <property type="entry name" value="GRAM_POS_ANCHORING"/>
    <property type="match status" value="1"/>
</dbReference>
<feature type="chain" id="PRO_5026862027" evidence="6">
    <location>
        <begin position="31"/>
        <end position="812"/>
    </location>
</feature>
<feature type="domain" description="Gram-positive cocci surface proteins LPxTG" evidence="7">
    <location>
        <begin position="781"/>
        <end position="812"/>
    </location>
</feature>
<dbReference type="InterPro" id="IPR013378">
    <property type="entry name" value="InlB-like_B-rpt"/>
</dbReference>
<keyword evidence="4 6" id="KW-0732">Signal</keyword>
<reference evidence="8" key="1">
    <citation type="submission" date="2019-11" db="EMBL/GenBank/DDBJ databases">
        <authorList>
            <person name="Feng L."/>
        </authorList>
    </citation>
    <scope>NUCLEOTIDE SEQUENCE</scope>
    <source>
        <strain evidence="8">CintestinalisLFYP54</strain>
    </source>
</reference>
<dbReference type="AlphaFoldDB" id="A0A6N3BLI7"/>